<keyword evidence="1" id="KW-1133">Transmembrane helix</keyword>
<dbReference type="EMBL" id="PEYM01000048">
    <property type="protein sequence ID" value="PIS30822.1"/>
    <property type="molecule type" value="Genomic_DNA"/>
</dbReference>
<reference evidence="2 3" key="1">
    <citation type="submission" date="2017-09" db="EMBL/GenBank/DDBJ databases">
        <title>Depth-based differentiation of microbial function through sediment-hosted aquifers and enrichment of novel symbionts in the deep terrestrial subsurface.</title>
        <authorList>
            <person name="Probst A.J."/>
            <person name="Ladd B."/>
            <person name="Jarett J.K."/>
            <person name="Geller-Mcgrath D.E."/>
            <person name="Sieber C.M."/>
            <person name="Emerson J.B."/>
            <person name="Anantharaman K."/>
            <person name="Thomas B.C."/>
            <person name="Malmstrom R."/>
            <person name="Stieglmeier M."/>
            <person name="Klingl A."/>
            <person name="Woyke T."/>
            <person name="Ryan C.M."/>
            <person name="Banfield J.F."/>
        </authorList>
    </citation>
    <scope>NUCLEOTIDE SEQUENCE [LARGE SCALE GENOMIC DNA]</scope>
    <source>
        <strain evidence="2">CG08_land_8_20_14_0_20_45_16</strain>
    </source>
</reference>
<dbReference type="Proteomes" id="UP000231343">
    <property type="component" value="Unassembled WGS sequence"/>
</dbReference>
<keyword evidence="1" id="KW-0472">Membrane</keyword>
<accession>A0A2H0Y097</accession>
<gene>
    <name evidence="2" type="ORF">COT42_02450</name>
</gene>
<evidence type="ECO:0000313" key="2">
    <source>
        <dbReference type="EMBL" id="PIS30822.1"/>
    </source>
</evidence>
<sequence>MPAQITLAVFVGLLCGAFLFFIFHRLMIRGKYVAQTEKPLFDEKVAETLLKKQGFSILGKKLRETVITNINGKDHLGYIKADYLVEKLKKRAPVLVYAGEGSPDLNEENFRRRLIELDRAFCLDRVVCLDLNKMEIYQTAFRFPHERNLDFYFRFVLAMFILLVIVGIIWLLVTLKLY</sequence>
<feature type="transmembrane region" description="Helical" evidence="1">
    <location>
        <begin position="6"/>
        <end position="23"/>
    </location>
</feature>
<proteinExistence type="predicted"/>
<keyword evidence="1" id="KW-0812">Transmembrane</keyword>
<dbReference type="AlphaFoldDB" id="A0A2H0Y097"/>
<evidence type="ECO:0000313" key="3">
    <source>
        <dbReference type="Proteomes" id="UP000231343"/>
    </source>
</evidence>
<organism evidence="2 3">
    <name type="scientific">Candidatus Saganbacteria bacterium CG08_land_8_20_14_0_20_45_16</name>
    <dbReference type="NCBI Taxonomy" id="2014293"/>
    <lineage>
        <taxon>Bacteria</taxon>
        <taxon>Bacillati</taxon>
        <taxon>Saganbacteria</taxon>
    </lineage>
</organism>
<comment type="caution">
    <text evidence="2">The sequence shown here is derived from an EMBL/GenBank/DDBJ whole genome shotgun (WGS) entry which is preliminary data.</text>
</comment>
<name>A0A2H0Y097_UNCSA</name>
<evidence type="ECO:0000256" key="1">
    <source>
        <dbReference type="SAM" id="Phobius"/>
    </source>
</evidence>
<protein>
    <submittedName>
        <fullName evidence="2">Uncharacterized protein</fullName>
    </submittedName>
</protein>
<feature type="transmembrane region" description="Helical" evidence="1">
    <location>
        <begin position="151"/>
        <end position="173"/>
    </location>
</feature>